<accession>A0A371EDG2</accession>
<organism evidence="1 2">
    <name type="scientific">Mucuna pruriens</name>
    <name type="common">Velvet bean</name>
    <name type="synonym">Dolichos pruriens</name>
    <dbReference type="NCBI Taxonomy" id="157652"/>
    <lineage>
        <taxon>Eukaryota</taxon>
        <taxon>Viridiplantae</taxon>
        <taxon>Streptophyta</taxon>
        <taxon>Embryophyta</taxon>
        <taxon>Tracheophyta</taxon>
        <taxon>Spermatophyta</taxon>
        <taxon>Magnoliopsida</taxon>
        <taxon>eudicotyledons</taxon>
        <taxon>Gunneridae</taxon>
        <taxon>Pentapetalae</taxon>
        <taxon>rosids</taxon>
        <taxon>fabids</taxon>
        <taxon>Fabales</taxon>
        <taxon>Fabaceae</taxon>
        <taxon>Papilionoideae</taxon>
        <taxon>50 kb inversion clade</taxon>
        <taxon>NPAAA clade</taxon>
        <taxon>indigoferoid/millettioid clade</taxon>
        <taxon>Phaseoleae</taxon>
        <taxon>Mucuna</taxon>
    </lineage>
</organism>
<proteinExistence type="predicted"/>
<reference evidence="1" key="1">
    <citation type="submission" date="2018-05" db="EMBL/GenBank/DDBJ databases">
        <title>Draft genome of Mucuna pruriens seed.</title>
        <authorList>
            <person name="Nnadi N.E."/>
            <person name="Vos R."/>
            <person name="Hasami M.H."/>
            <person name="Devisetty U.K."/>
            <person name="Aguiy J.C."/>
        </authorList>
    </citation>
    <scope>NUCLEOTIDE SEQUENCE [LARGE SCALE GENOMIC DNA]</scope>
    <source>
        <strain evidence="1">JCA_2017</strain>
    </source>
</reference>
<dbReference type="OrthoDB" id="1934703at2759"/>
<sequence length="59" mass="6919">MDRTNETIQKAFNGNEDKYKNIFDCQLHHPLYATGYFLNPEFFCNNPNIEMDCEALEGL</sequence>
<protein>
    <submittedName>
        <fullName evidence="1">Uncharacterized protein</fullName>
    </submittedName>
</protein>
<feature type="non-terminal residue" evidence="1">
    <location>
        <position position="1"/>
    </location>
</feature>
<evidence type="ECO:0000313" key="1">
    <source>
        <dbReference type="EMBL" id="RDX64058.1"/>
    </source>
</evidence>
<keyword evidence="2" id="KW-1185">Reference proteome</keyword>
<gene>
    <name evidence="1" type="ORF">CR513_57434</name>
</gene>
<dbReference type="AlphaFoldDB" id="A0A371EDG2"/>
<evidence type="ECO:0000313" key="2">
    <source>
        <dbReference type="Proteomes" id="UP000257109"/>
    </source>
</evidence>
<comment type="caution">
    <text evidence="1">The sequence shown here is derived from an EMBL/GenBank/DDBJ whole genome shotgun (WGS) entry which is preliminary data.</text>
</comment>
<dbReference type="Proteomes" id="UP000257109">
    <property type="component" value="Unassembled WGS sequence"/>
</dbReference>
<dbReference type="STRING" id="157652.A0A371EDG2"/>
<name>A0A371EDG2_MUCPR</name>
<dbReference type="EMBL" id="QJKJ01014574">
    <property type="protein sequence ID" value="RDX64058.1"/>
    <property type="molecule type" value="Genomic_DNA"/>
</dbReference>